<dbReference type="RefSeq" id="WP_150757189.1">
    <property type="nucleotide sequence ID" value="NZ_CABVIE010000002.1"/>
</dbReference>
<protein>
    <recommendedName>
        <fullName evidence="6">Probable membrane transporter protein</fullName>
    </recommendedName>
</protein>
<accession>A0A8H2RQP4</accession>
<dbReference type="AlphaFoldDB" id="A0A8H2RQP4"/>
<evidence type="ECO:0000256" key="4">
    <source>
        <dbReference type="ARBA" id="ARBA00022989"/>
    </source>
</evidence>
<comment type="subcellular location">
    <subcellularLocation>
        <location evidence="6">Cell membrane</location>
        <topology evidence="6">Multi-pass membrane protein</topology>
    </subcellularLocation>
    <subcellularLocation>
        <location evidence="1">Membrane</location>
        <topology evidence="1">Multi-pass membrane protein</topology>
    </subcellularLocation>
</comment>
<keyword evidence="3 6" id="KW-0812">Transmembrane</keyword>
<dbReference type="InterPro" id="IPR051598">
    <property type="entry name" value="TSUP/Inactive_protease-like"/>
</dbReference>
<evidence type="ECO:0000313" key="7">
    <source>
        <dbReference type="EMBL" id="VVO65081.1"/>
    </source>
</evidence>
<feature type="transmembrane region" description="Helical" evidence="6">
    <location>
        <begin position="48"/>
        <end position="67"/>
    </location>
</feature>
<comment type="caution">
    <text evidence="7">The sequence shown here is derived from an EMBL/GenBank/DDBJ whole genome shotgun (WGS) entry which is preliminary data.</text>
</comment>
<comment type="similarity">
    <text evidence="2 6">Belongs to the 4-toluene sulfonate uptake permease (TSUP) (TC 2.A.102) family.</text>
</comment>
<proteinExistence type="inferred from homology"/>
<evidence type="ECO:0000256" key="3">
    <source>
        <dbReference type="ARBA" id="ARBA00022692"/>
    </source>
</evidence>
<feature type="transmembrane region" description="Helical" evidence="6">
    <location>
        <begin position="143"/>
        <end position="171"/>
    </location>
</feature>
<feature type="transmembrane region" description="Helical" evidence="6">
    <location>
        <begin position="79"/>
        <end position="97"/>
    </location>
</feature>
<dbReference type="PANTHER" id="PTHR43701:SF2">
    <property type="entry name" value="MEMBRANE TRANSPORTER PROTEIN YJNA-RELATED"/>
    <property type="match status" value="1"/>
</dbReference>
<evidence type="ECO:0000256" key="1">
    <source>
        <dbReference type="ARBA" id="ARBA00004141"/>
    </source>
</evidence>
<feature type="transmembrane region" description="Helical" evidence="6">
    <location>
        <begin position="177"/>
        <end position="201"/>
    </location>
</feature>
<dbReference type="PANTHER" id="PTHR43701">
    <property type="entry name" value="MEMBRANE TRANSPORTER PROTEIN MJ0441-RELATED"/>
    <property type="match status" value="1"/>
</dbReference>
<name>A0A8H2RQP4_PSEFL</name>
<dbReference type="InterPro" id="IPR002781">
    <property type="entry name" value="TM_pro_TauE-like"/>
</dbReference>
<feature type="transmembrane region" description="Helical" evidence="6">
    <location>
        <begin position="237"/>
        <end position="255"/>
    </location>
</feature>
<evidence type="ECO:0000256" key="6">
    <source>
        <dbReference type="RuleBase" id="RU363041"/>
    </source>
</evidence>
<keyword evidence="6" id="KW-1003">Cell membrane</keyword>
<reference evidence="7 8" key="1">
    <citation type="submission" date="2019-09" db="EMBL/GenBank/DDBJ databases">
        <authorList>
            <person name="Chandra G."/>
            <person name="Truman W A."/>
        </authorList>
    </citation>
    <scope>NUCLEOTIDE SEQUENCE [LARGE SCALE GENOMIC DNA]</scope>
    <source>
        <strain evidence="7">PS900</strain>
    </source>
</reference>
<dbReference type="GO" id="GO:0005886">
    <property type="term" value="C:plasma membrane"/>
    <property type="evidence" value="ECO:0007669"/>
    <property type="project" value="UniProtKB-SubCell"/>
</dbReference>
<keyword evidence="5 6" id="KW-0472">Membrane</keyword>
<evidence type="ECO:0000313" key="8">
    <source>
        <dbReference type="Proteomes" id="UP000325723"/>
    </source>
</evidence>
<organism evidence="7 8">
    <name type="scientific">Pseudomonas fluorescens</name>
    <dbReference type="NCBI Taxonomy" id="294"/>
    <lineage>
        <taxon>Bacteria</taxon>
        <taxon>Pseudomonadati</taxon>
        <taxon>Pseudomonadota</taxon>
        <taxon>Gammaproteobacteria</taxon>
        <taxon>Pseudomonadales</taxon>
        <taxon>Pseudomonadaceae</taxon>
        <taxon>Pseudomonas</taxon>
    </lineage>
</organism>
<feature type="transmembrane region" description="Helical" evidence="6">
    <location>
        <begin position="213"/>
        <end position="231"/>
    </location>
</feature>
<dbReference type="Proteomes" id="UP000325723">
    <property type="component" value="Unassembled WGS sequence"/>
</dbReference>
<gene>
    <name evidence="7" type="ORF">PS900_01006</name>
</gene>
<dbReference type="EMBL" id="CABVIE010000002">
    <property type="protein sequence ID" value="VVO65081.1"/>
    <property type="molecule type" value="Genomic_DNA"/>
</dbReference>
<feature type="transmembrane region" description="Helical" evidence="6">
    <location>
        <begin position="103"/>
        <end position="122"/>
    </location>
</feature>
<sequence>MLTLSFSQYALGGVAGSVVGLTLGLVGGGGSILAVPLMVYLVGVDQPHVAIGTSAIAVAANAATNLANHARRGNVKWPCALIFTAVGMLGAAVGSTIGKAIDGHKLLALFAMLMLVVSALMLKNRRSATSTETVRCSENAPRLALIGGLAGTLSGVFGIGGGFLVVPGLIAATKMPILLAVGTSLVAVTAFGLTTAASYALSGYVDWPLAGTFILGGAGGGMVGACLASRLSKSRGALNIVSAATMAATAMFVLYRSL</sequence>
<dbReference type="Pfam" id="PF01925">
    <property type="entry name" value="TauE"/>
    <property type="match status" value="1"/>
</dbReference>
<evidence type="ECO:0000256" key="2">
    <source>
        <dbReference type="ARBA" id="ARBA00009142"/>
    </source>
</evidence>
<keyword evidence="4 6" id="KW-1133">Transmembrane helix</keyword>
<evidence type="ECO:0000256" key="5">
    <source>
        <dbReference type="ARBA" id="ARBA00023136"/>
    </source>
</evidence>
<feature type="transmembrane region" description="Helical" evidence="6">
    <location>
        <begin position="9"/>
        <end position="42"/>
    </location>
</feature>